<reference evidence="4 5" key="1">
    <citation type="journal article" date="2004" name="Proc. Natl. Acad. Sci. U.S.A.">
        <title>Genome sequence of Picrophilus torridus and its implications for life around pH 0.</title>
        <authorList>
            <person name="Futterer O."/>
            <person name="Angelov A."/>
            <person name="Liesegang H."/>
            <person name="Gottschalk G."/>
            <person name="Schleper C."/>
            <person name="Schepers B."/>
            <person name="Dock C."/>
            <person name="Antranikian G."/>
            <person name="Liebl W."/>
        </authorList>
    </citation>
    <scope>NUCLEOTIDE SEQUENCE [LARGE SCALE GENOMIC DNA]</scope>
    <source>
        <strain evidence="5">ATCC 700027 / DSM 9790 / JCM 10055 / NBRC 100828</strain>
    </source>
</reference>
<dbReference type="FunCoup" id="Q6L0R5">
    <property type="interactions" value="182"/>
</dbReference>
<dbReference type="HOGENOM" id="CLU_037276_1_0_2"/>
<dbReference type="NCBIfam" id="NF007171">
    <property type="entry name" value="PRK09602.1"/>
    <property type="match status" value="1"/>
</dbReference>
<gene>
    <name evidence="4" type="ordered locus">PTO0852</name>
</gene>
<feature type="domain" description="OBG-type G" evidence="3">
    <location>
        <begin position="2"/>
        <end position="160"/>
    </location>
</feature>
<dbReference type="Pfam" id="PF02824">
    <property type="entry name" value="TGS"/>
    <property type="match status" value="1"/>
</dbReference>
<dbReference type="Gene3D" id="3.40.50.300">
    <property type="entry name" value="P-loop containing nucleotide triphosphate hydrolases"/>
    <property type="match status" value="1"/>
</dbReference>
<dbReference type="InterPro" id="IPR031167">
    <property type="entry name" value="G_OBG"/>
</dbReference>
<dbReference type="Pfam" id="PF08438">
    <property type="entry name" value="YGR210-like_G4"/>
    <property type="match status" value="1"/>
</dbReference>
<dbReference type="PANTHER" id="PTHR23305:SF1">
    <property type="entry name" value="OBG-TYPE G DOMAIN-CONTAINING PROTEIN"/>
    <property type="match status" value="1"/>
</dbReference>
<evidence type="ECO:0000313" key="5">
    <source>
        <dbReference type="Proteomes" id="UP000000438"/>
    </source>
</evidence>
<dbReference type="PROSITE" id="PS51710">
    <property type="entry name" value="G_OBG"/>
    <property type="match status" value="1"/>
</dbReference>
<dbReference type="OrthoDB" id="5875at2157"/>
<dbReference type="GO" id="GO:0005525">
    <property type="term" value="F:GTP binding"/>
    <property type="evidence" value="ECO:0007669"/>
    <property type="project" value="UniProtKB-KW"/>
</dbReference>
<dbReference type="eggNOG" id="arCOG00357">
    <property type="taxonomic scope" value="Archaea"/>
</dbReference>
<dbReference type="InterPro" id="IPR006073">
    <property type="entry name" value="GTP-bd"/>
</dbReference>
<dbReference type="KEGG" id="pto:PTO0852"/>
<dbReference type="EMBL" id="AE017261">
    <property type="protein sequence ID" value="AAT43437.1"/>
    <property type="molecule type" value="Genomic_DNA"/>
</dbReference>
<dbReference type="GO" id="GO:0016887">
    <property type="term" value="F:ATP hydrolysis activity"/>
    <property type="evidence" value="ECO:0007669"/>
    <property type="project" value="TreeGrafter"/>
</dbReference>
<dbReference type="PANTHER" id="PTHR23305">
    <property type="entry name" value="OBG GTPASE FAMILY"/>
    <property type="match status" value="1"/>
</dbReference>
<dbReference type="SUPFAM" id="SSF52540">
    <property type="entry name" value="P-loop containing nucleoside triphosphate hydrolases"/>
    <property type="match status" value="1"/>
</dbReference>
<dbReference type="InParanoid" id="Q6L0R5"/>
<evidence type="ECO:0000256" key="2">
    <source>
        <dbReference type="ARBA" id="ARBA00023134"/>
    </source>
</evidence>
<dbReference type="PATRIC" id="fig|263820.9.peg.890"/>
<dbReference type="GO" id="GO:0005737">
    <property type="term" value="C:cytoplasm"/>
    <property type="evidence" value="ECO:0007669"/>
    <property type="project" value="TreeGrafter"/>
</dbReference>
<dbReference type="CDD" id="cd01669">
    <property type="entry name" value="TGS_MJ1332_like"/>
    <property type="match status" value="1"/>
</dbReference>
<keyword evidence="2" id="KW-0342">GTP-binding</keyword>
<evidence type="ECO:0000313" key="4">
    <source>
        <dbReference type="EMBL" id="AAT43437.1"/>
    </source>
</evidence>
<dbReference type="PROSITE" id="PS00905">
    <property type="entry name" value="GTP1_OBG"/>
    <property type="match status" value="1"/>
</dbReference>
<proteinExistence type="predicted"/>
<evidence type="ECO:0000259" key="3">
    <source>
        <dbReference type="PROSITE" id="PS51710"/>
    </source>
</evidence>
<dbReference type="Gene3D" id="1.10.8.470">
    <property type="match status" value="1"/>
</dbReference>
<dbReference type="AlphaFoldDB" id="Q6L0R5"/>
<dbReference type="STRING" id="263820.PTO0852"/>
<keyword evidence="1" id="KW-0547">Nucleotide-binding</keyword>
<evidence type="ECO:0000256" key="1">
    <source>
        <dbReference type="ARBA" id="ARBA00022741"/>
    </source>
</evidence>
<dbReference type="Pfam" id="PF01926">
    <property type="entry name" value="MMR_HSR1"/>
    <property type="match status" value="1"/>
</dbReference>
<sequence>MIKIGIVGKPNAGKSTLFSAITQIDVDIADYPFTTIKPNVGISYIKSKCPHTEINVQCNPREGKCIDGTRYIPVEIIDVPGLIEGASEGKGMGNQFLDNIRDSDIIINLFDASSDYKNDISMVRNEIIKWISSKIYDNWQKFSRKEDASGDRLALKLLKKLATFGINEKQVEYLITKVNMPQQLSVWTEDDVIELSNAILKYIKPVFDVGNKADLLNESNIKKLEYPVISAGYELALARAYRNGYIDRYSRDFKISDKCNGQQRAVLNSIHEFYEKNTMFDDVISGIVNSLGYIIVYPVYDETKWTDKNGNVLPDAFIMRDGDTALDLAFKVHSEIGENFIKAINGRTHRIIGKDYKLINNDVVKIVSGSR</sequence>
<organism evidence="4 5">
    <name type="scientific">Picrophilus torridus (strain ATCC 700027 / DSM 9790 / JCM 10055 / NBRC 100828 / KAW 2/3)</name>
    <dbReference type="NCBI Taxonomy" id="1122961"/>
    <lineage>
        <taxon>Archaea</taxon>
        <taxon>Methanobacteriati</taxon>
        <taxon>Thermoplasmatota</taxon>
        <taxon>Thermoplasmata</taxon>
        <taxon>Thermoplasmatales</taxon>
        <taxon>Picrophilaceae</taxon>
        <taxon>Picrophilus</taxon>
    </lineage>
</organism>
<dbReference type="InterPro" id="IPR027417">
    <property type="entry name" value="P-loop_NTPase"/>
</dbReference>
<dbReference type="Proteomes" id="UP000000438">
    <property type="component" value="Chromosome"/>
</dbReference>
<dbReference type="PRINTS" id="PR00326">
    <property type="entry name" value="GTP1OBG"/>
</dbReference>
<dbReference type="GeneID" id="2845400"/>
<dbReference type="PaxDb" id="263820-PTO0852"/>
<accession>Q6L0R5</accession>
<dbReference type="InterPro" id="IPR012675">
    <property type="entry name" value="Beta-grasp_dom_sf"/>
</dbReference>
<dbReference type="RefSeq" id="WP_011177653.1">
    <property type="nucleotide sequence ID" value="NC_005877.1"/>
</dbReference>
<protein>
    <submittedName>
        <fullName evidence="4">GTP-binding protein</fullName>
    </submittedName>
</protein>
<dbReference type="InterPro" id="IPR012676">
    <property type="entry name" value="TGS-like"/>
</dbReference>
<dbReference type="SUPFAM" id="SSF81271">
    <property type="entry name" value="TGS-like"/>
    <property type="match status" value="1"/>
</dbReference>
<dbReference type="InterPro" id="IPR004095">
    <property type="entry name" value="TGS"/>
</dbReference>
<name>Q6L0R5_PICTO</name>
<dbReference type="InterPro" id="IPR006074">
    <property type="entry name" value="GTP1-OBG_CS"/>
</dbReference>
<dbReference type="InterPro" id="IPR013646">
    <property type="entry name" value="YGR210-like_G4"/>
</dbReference>
<dbReference type="Gene3D" id="3.10.20.30">
    <property type="match status" value="1"/>
</dbReference>